<dbReference type="PANTHER" id="PTHR21304:SF0">
    <property type="entry name" value="MICOS COMPLEX SUBUNIT MIC10"/>
    <property type="match status" value="1"/>
</dbReference>
<organism evidence="9 10">
    <name type="scientific">Diacronema lutheri</name>
    <name type="common">Unicellular marine alga</name>
    <name type="synonym">Monochrysis lutheri</name>
    <dbReference type="NCBI Taxonomy" id="2081491"/>
    <lineage>
        <taxon>Eukaryota</taxon>
        <taxon>Haptista</taxon>
        <taxon>Haptophyta</taxon>
        <taxon>Pavlovophyceae</taxon>
        <taxon>Pavlovales</taxon>
        <taxon>Pavlovaceae</taxon>
        <taxon>Diacronema</taxon>
    </lineage>
</organism>
<dbReference type="Proteomes" id="UP000751190">
    <property type="component" value="Unassembled WGS sequence"/>
</dbReference>
<comment type="caution">
    <text evidence="9">The sequence shown here is derived from an EMBL/GenBank/DDBJ whole genome shotgun (WGS) entry which is preliminary data.</text>
</comment>
<comment type="function">
    <text evidence="1">Component of the MICOS complex, a large protein complex of the mitochondrial inner membrane that plays crucial roles in the maintenance of crista junctions, inner membrane architecture, and formation of contact sites to the outer membrane.</text>
</comment>
<dbReference type="Pfam" id="PF04418">
    <property type="entry name" value="DUF543"/>
    <property type="match status" value="1"/>
</dbReference>
<keyword evidence="5" id="KW-0999">Mitochondrion inner membrane</keyword>
<comment type="similarity">
    <text evidence="3">Belongs to the MICOS complex subunit Mic10 family.</text>
</comment>
<name>A0A8J6C585_DIALT</name>
<dbReference type="AlphaFoldDB" id="A0A8J6C585"/>
<evidence type="ECO:0000313" key="10">
    <source>
        <dbReference type="Proteomes" id="UP000751190"/>
    </source>
</evidence>
<keyword evidence="8" id="KW-0472">Membrane</keyword>
<sequence>MPSELKVADTWDKCIENTLRKVSYGTLAGALFSLVLFRGTTSRCSALFFGTGIGAGIGYTECRNEFETLEKPQTLSQ</sequence>
<keyword evidence="7" id="KW-0496">Mitochondrion</keyword>
<evidence type="ECO:0000256" key="6">
    <source>
        <dbReference type="ARBA" id="ARBA00022989"/>
    </source>
</evidence>
<dbReference type="EMBL" id="JAGTXO010000021">
    <property type="protein sequence ID" value="KAG8462397.1"/>
    <property type="molecule type" value="Genomic_DNA"/>
</dbReference>
<evidence type="ECO:0000256" key="3">
    <source>
        <dbReference type="ARBA" id="ARBA00006792"/>
    </source>
</evidence>
<evidence type="ECO:0000256" key="2">
    <source>
        <dbReference type="ARBA" id="ARBA00004434"/>
    </source>
</evidence>
<dbReference type="GO" id="GO:0061617">
    <property type="term" value="C:MICOS complex"/>
    <property type="evidence" value="ECO:0007669"/>
    <property type="project" value="InterPro"/>
</dbReference>
<gene>
    <name evidence="9" type="ORF">KFE25_012217</name>
</gene>
<evidence type="ECO:0000256" key="7">
    <source>
        <dbReference type="ARBA" id="ARBA00023128"/>
    </source>
</evidence>
<comment type="subcellular location">
    <subcellularLocation>
        <location evidence="2">Mitochondrion inner membrane</location>
        <topology evidence="2">Single-pass membrane protein</topology>
    </subcellularLocation>
</comment>
<evidence type="ECO:0000313" key="9">
    <source>
        <dbReference type="EMBL" id="KAG8462397.1"/>
    </source>
</evidence>
<keyword evidence="6" id="KW-1133">Transmembrane helix</keyword>
<dbReference type="OMA" id="CIENTLR"/>
<dbReference type="InterPro" id="IPR007512">
    <property type="entry name" value="Mic10"/>
</dbReference>
<keyword evidence="10" id="KW-1185">Reference proteome</keyword>
<keyword evidence="4" id="KW-0812">Transmembrane</keyword>
<proteinExistence type="inferred from homology"/>
<protein>
    <recommendedName>
        <fullName evidence="11">MICOS complex subunit MIC10</fullName>
    </recommendedName>
</protein>
<evidence type="ECO:0008006" key="11">
    <source>
        <dbReference type="Google" id="ProtNLM"/>
    </source>
</evidence>
<reference evidence="9" key="1">
    <citation type="submission" date="2021-05" db="EMBL/GenBank/DDBJ databases">
        <title>The genome of the haptophyte Pavlova lutheri (Diacronema luteri, Pavlovales) - a model for lipid biosynthesis in eukaryotic algae.</title>
        <authorList>
            <person name="Hulatt C.J."/>
            <person name="Posewitz M.C."/>
        </authorList>
    </citation>
    <scope>NUCLEOTIDE SEQUENCE</scope>
    <source>
        <strain evidence="9">NIVA-4/92</strain>
    </source>
</reference>
<accession>A0A8J6C585</accession>
<evidence type="ECO:0000256" key="8">
    <source>
        <dbReference type="ARBA" id="ARBA00023136"/>
    </source>
</evidence>
<dbReference type="OrthoDB" id="1916310at2759"/>
<evidence type="ECO:0000256" key="5">
    <source>
        <dbReference type="ARBA" id="ARBA00022792"/>
    </source>
</evidence>
<dbReference type="PANTHER" id="PTHR21304">
    <property type="entry name" value="MICOS COMPLEX SUBUNIT MIC10"/>
    <property type="match status" value="1"/>
</dbReference>
<evidence type="ECO:0000256" key="4">
    <source>
        <dbReference type="ARBA" id="ARBA00022692"/>
    </source>
</evidence>
<evidence type="ECO:0000256" key="1">
    <source>
        <dbReference type="ARBA" id="ARBA00002689"/>
    </source>
</evidence>